<protein>
    <submittedName>
        <fullName evidence="3">Biotin--[acetyl-CoA-carboxylase] ligase</fullName>
        <ecNumber evidence="3">6.3.4.15</ecNumber>
    </submittedName>
</protein>
<dbReference type="GO" id="GO:0005737">
    <property type="term" value="C:cytoplasm"/>
    <property type="evidence" value="ECO:0007669"/>
    <property type="project" value="TreeGrafter"/>
</dbReference>
<dbReference type="KEGG" id="pej:FYC62_12600"/>
<organism evidence="3 4">
    <name type="scientific">Pedobacter aquae</name>
    <dbReference type="NCBI Taxonomy" id="2605747"/>
    <lineage>
        <taxon>Bacteria</taxon>
        <taxon>Pseudomonadati</taxon>
        <taxon>Bacteroidota</taxon>
        <taxon>Sphingobacteriia</taxon>
        <taxon>Sphingobacteriales</taxon>
        <taxon>Sphingobacteriaceae</taxon>
        <taxon>Pedobacter</taxon>
    </lineage>
</organism>
<dbReference type="PANTHER" id="PTHR12835">
    <property type="entry name" value="BIOTIN PROTEIN LIGASE"/>
    <property type="match status" value="1"/>
</dbReference>
<dbReference type="InterPro" id="IPR045864">
    <property type="entry name" value="aa-tRNA-synth_II/BPL/LPL"/>
</dbReference>
<dbReference type="RefSeq" id="WP_149075192.1">
    <property type="nucleotide sequence ID" value="NZ_CP043329.1"/>
</dbReference>
<dbReference type="NCBIfam" id="TIGR00121">
    <property type="entry name" value="birA_ligase"/>
    <property type="match status" value="1"/>
</dbReference>
<gene>
    <name evidence="3" type="ORF">FYC62_12600</name>
</gene>
<feature type="domain" description="BPL/LPL catalytic" evidence="2">
    <location>
        <begin position="1"/>
        <end position="190"/>
    </location>
</feature>
<dbReference type="SUPFAM" id="SSF55681">
    <property type="entry name" value="Class II aaRS and biotin synthetases"/>
    <property type="match status" value="1"/>
</dbReference>
<evidence type="ECO:0000256" key="1">
    <source>
        <dbReference type="ARBA" id="ARBA00022598"/>
    </source>
</evidence>
<dbReference type="Gene3D" id="3.30.930.10">
    <property type="entry name" value="Bira Bifunctional Protein, Domain 2"/>
    <property type="match status" value="1"/>
</dbReference>
<dbReference type="CDD" id="cd16442">
    <property type="entry name" value="BPL"/>
    <property type="match status" value="1"/>
</dbReference>
<dbReference type="PROSITE" id="PS51733">
    <property type="entry name" value="BPL_LPL_CATALYTIC"/>
    <property type="match status" value="1"/>
</dbReference>
<evidence type="ECO:0000313" key="4">
    <source>
        <dbReference type="Proteomes" id="UP000323653"/>
    </source>
</evidence>
<keyword evidence="4" id="KW-1185">Reference proteome</keyword>
<sequence>MQNNTFPSLFVGQNIVKLKEIDSTNNYLKDLLSNCEPLQEGTVIMADTQFAGRGQRGNVWLSEAGKNLTISILLKPVFLAASQQFELTKVISLGVTDCLTKLLGEDCKVKWPNDIYVKDQKIGGILIENTLKGAFLKDSVVGIGLNVNQNIFADGLKATSVANILQIEYHLNQLLSELCYYIEGRYLQLKANKKDLLYADYMNRLFRFNQLSDFIINHEKVSARIIDVNPNGKLIVSIAGDIQPFDFKEIAFVI</sequence>
<name>A0A5C0VJY0_9SPHI</name>
<dbReference type="GO" id="GO:0004077">
    <property type="term" value="F:biotin--[biotin carboxyl-carrier protein] ligase activity"/>
    <property type="evidence" value="ECO:0007669"/>
    <property type="project" value="UniProtKB-EC"/>
</dbReference>
<dbReference type="Pfam" id="PF03099">
    <property type="entry name" value="BPL_LplA_LipB"/>
    <property type="match status" value="1"/>
</dbReference>
<dbReference type="EMBL" id="CP043329">
    <property type="protein sequence ID" value="QEK52399.1"/>
    <property type="molecule type" value="Genomic_DNA"/>
</dbReference>
<dbReference type="PANTHER" id="PTHR12835:SF5">
    <property type="entry name" value="BIOTIN--PROTEIN LIGASE"/>
    <property type="match status" value="1"/>
</dbReference>
<dbReference type="InterPro" id="IPR004143">
    <property type="entry name" value="BPL_LPL_catalytic"/>
</dbReference>
<dbReference type="Proteomes" id="UP000323653">
    <property type="component" value="Chromosome"/>
</dbReference>
<evidence type="ECO:0000259" key="2">
    <source>
        <dbReference type="PROSITE" id="PS51733"/>
    </source>
</evidence>
<dbReference type="EC" id="6.3.4.15" evidence="3"/>
<proteinExistence type="predicted"/>
<accession>A0A5C0VJY0</accession>
<dbReference type="AlphaFoldDB" id="A0A5C0VJY0"/>
<reference evidence="3 4" key="1">
    <citation type="submission" date="2019-08" db="EMBL/GenBank/DDBJ databases">
        <title>Pedobacter sp. nov., isolated from Han river, South Korea.</title>
        <authorList>
            <person name="Lee D.-H."/>
            <person name="Kim Y.-S."/>
            <person name="Hwang E.-M."/>
            <person name="Le Tran T.C."/>
            <person name="Cha C.-J."/>
        </authorList>
    </citation>
    <scope>NUCLEOTIDE SEQUENCE [LARGE SCALE GENOMIC DNA]</scope>
    <source>
        <strain evidence="3 4">CJ43</strain>
    </source>
</reference>
<dbReference type="InterPro" id="IPR004408">
    <property type="entry name" value="Biotin_CoA_COase_ligase"/>
</dbReference>
<evidence type="ECO:0000313" key="3">
    <source>
        <dbReference type="EMBL" id="QEK52399.1"/>
    </source>
</evidence>
<keyword evidence="1 3" id="KW-0436">Ligase</keyword>